<organism evidence="2 3">
    <name type="scientific">Undibacterium cyanobacteriorum</name>
    <dbReference type="NCBI Taxonomy" id="3073561"/>
    <lineage>
        <taxon>Bacteria</taxon>
        <taxon>Pseudomonadati</taxon>
        <taxon>Pseudomonadota</taxon>
        <taxon>Betaproteobacteria</taxon>
        <taxon>Burkholderiales</taxon>
        <taxon>Oxalobacteraceae</taxon>
        <taxon>Undibacterium</taxon>
    </lineage>
</organism>
<evidence type="ECO:0000259" key="1">
    <source>
        <dbReference type="Pfam" id="PF13453"/>
    </source>
</evidence>
<name>A0ABY9RJE6_9BURK</name>
<dbReference type="Proteomes" id="UP001181355">
    <property type="component" value="Chromosome"/>
</dbReference>
<reference evidence="2" key="1">
    <citation type="submission" date="2023-09" db="EMBL/GenBank/DDBJ databases">
        <title>Undibacterium sp. 20NA77.5 isolated from freshwater.</title>
        <authorList>
            <person name="Le V."/>
            <person name="Ko S.-R."/>
            <person name="Ahn C.-Y."/>
            <person name="Oh H.-M."/>
        </authorList>
    </citation>
    <scope>NUCLEOTIDE SEQUENCE</scope>
    <source>
        <strain evidence="2">20NA77.5</strain>
    </source>
</reference>
<evidence type="ECO:0000313" key="2">
    <source>
        <dbReference type="EMBL" id="WMW80790.1"/>
    </source>
</evidence>
<evidence type="ECO:0000313" key="3">
    <source>
        <dbReference type="Proteomes" id="UP001181355"/>
    </source>
</evidence>
<dbReference type="Pfam" id="PF13453">
    <property type="entry name" value="Zn_ribbon_TFIIB"/>
    <property type="match status" value="1"/>
</dbReference>
<feature type="domain" description="Transcription factor zinc-finger" evidence="1">
    <location>
        <begin position="69"/>
        <end position="105"/>
    </location>
</feature>
<proteinExistence type="predicted"/>
<keyword evidence="3" id="KW-1185">Reference proteome</keyword>
<accession>A0ABY9RJE6</accession>
<dbReference type="EMBL" id="CP133720">
    <property type="protein sequence ID" value="WMW80790.1"/>
    <property type="molecule type" value="Genomic_DNA"/>
</dbReference>
<gene>
    <name evidence="2" type="ORF">RF679_00580</name>
</gene>
<dbReference type="InterPro" id="IPR027392">
    <property type="entry name" value="TF_Znf"/>
</dbReference>
<sequence length="153" mass="16837">MQCPIDQTPLSLRTVEGKSLHLCTQCNGHFLTADAIAELRANAAIQIHLHEKQSFRVSRRDGLSLLSPCHAVSMHTLFFRGVEIDVCPQCYAVWLDSDELQRVLQQVKFSKVEDLSGVAATKPEFETSVAKGDGLDVIEVIADLVEAVASFVD</sequence>
<dbReference type="RefSeq" id="WP_309482281.1">
    <property type="nucleotide sequence ID" value="NZ_CP133720.1"/>
</dbReference>
<protein>
    <submittedName>
        <fullName evidence="2">Zf-TFIIB domain-containing protein</fullName>
    </submittedName>
</protein>